<keyword evidence="5" id="KW-0539">Nucleus</keyword>
<dbReference type="InterPro" id="IPR016177">
    <property type="entry name" value="DNA-bd_dom_sf"/>
</dbReference>
<accession>A0A834ZDJ3</accession>
<protein>
    <recommendedName>
        <fullName evidence="7">AP2/ERF domain-containing protein</fullName>
    </recommendedName>
</protein>
<sequence length="141" mass="15590">MKEAGRGKVKEEKGKGEARCRGIRKRSRSKIAAQIRNPITKEDATRAYDRAAHALRGKQIIELECFDHKLLEELLESEEERKARDTDNSLSFEVVVGLAEAGCGDVMLMVGSDGIRLEVDGEFGCDGLVTLAGRKLEEEKA</sequence>
<dbReference type="SMART" id="SM00380">
    <property type="entry name" value="AP2"/>
    <property type="match status" value="1"/>
</dbReference>
<dbReference type="GO" id="GO:0005634">
    <property type="term" value="C:nucleus"/>
    <property type="evidence" value="ECO:0007669"/>
    <property type="project" value="UniProtKB-SubCell"/>
</dbReference>
<reference evidence="8 9" key="1">
    <citation type="submission" date="2020-04" db="EMBL/GenBank/DDBJ databases">
        <title>Plant Genome Project.</title>
        <authorList>
            <person name="Zhang R.-G."/>
        </authorList>
    </citation>
    <scope>NUCLEOTIDE SEQUENCE [LARGE SCALE GENOMIC DNA]</scope>
    <source>
        <strain evidence="8">YNK0</strain>
        <tissue evidence="8">Leaf</tissue>
    </source>
</reference>
<keyword evidence="4" id="KW-0804">Transcription</keyword>
<evidence type="ECO:0000256" key="3">
    <source>
        <dbReference type="ARBA" id="ARBA00023125"/>
    </source>
</evidence>
<evidence type="ECO:0000256" key="6">
    <source>
        <dbReference type="SAM" id="MobiDB-lite"/>
    </source>
</evidence>
<keyword evidence="3" id="KW-0238">DNA-binding</keyword>
<keyword evidence="2" id="KW-0805">Transcription regulation</keyword>
<keyword evidence="9" id="KW-1185">Reference proteome</keyword>
<evidence type="ECO:0000313" key="9">
    <source>
        <dbReference type="Proteomes" id="UP000655225"/>
    </source>
</evidence>
<dbReference type="Proteomes" id="UP000655225">
    <property type="component" value="Unassembled WGS sequence"/>
</dbReference>
<feature type="region of interest" description="Disordered" evidence="6">
    <location>
        <begin position="1"/>
        <end position="20"/>
    </location>
</feature>
<dbReference type="EMBL" id="JABCRI010000008">
    <property type="protein sequence ID" value="KAF8401871.1"/>
    <property type="molecule type" value="Genomic_DNA"/>
</dbReference>
<dbReference type="GO" id="GO:0003677">
    <property type="term" value="F:DNA binding"/>
    <property type="evidence" value="ECO:0007669"/>
    <property type="project" value="UniProtKB-KW"/>
</dbReference>
<evidence type="ECO:0000256" key="5">
    <source>
        <dbReference type="ARBA" id="ARBA00023242"/>
    </source>
</evidence>
<evidence type="ECO:0000256" key="1">
    <source>
        <dbReference type="ARBA" id="ARBA00004123"/>
    </source>
</evidence>
<evidence type="ECO:0000256" key="4">
    <source>
        <dbReference type="ARBA" id="ARBA00023163"/>
    </source>
</evidence>
<proteinExistence type="predicted"/>
<evidence type="ECO:0000313" key="8">
    <source>
        <dbReference type="EMBL" id="KAF8401871.1"/>
    </source>
</evidence>
<dbReference type="InterPro" id="IPR001471">
    <property type="entry name" value="AP2/ERF_dom"/>
</dbReference>
<dbReference type="GO" id="GO:0003700">
    <property type="term" value="F:DNA-binding transcription factor activity"/>
    <property type="evidence" value="ECO:0007669"/>
    <property type="project" value="InterPro"/>
</dbReference>
<gene>
    <name evidence="8" type="ORF">HHK36_012820</name>
</gene>
<organism evidence="8 9">
    <name type="scientific">Tetracentron sinense</name>
    <name type="common">Spur-leaf</name>
    <dbReference type="NCBI Taxonomy" id="13715"/>
    <lineage>
        <taxon>Eukaryota</taxon>
        <taxon>Viridiplantae</taxon>
        <taxon>Streptophyta</taxon>
        <taxon>Embryophyta</taxon>
        <taxon>Tracheophyta</taxon>
        <taxon>Spermatophyta</taxon>
        <taxon>Magnoliopsida</taxon>
        <taxon>Trochodendrales</taxon>
        <taxon>Trochodendraceae</taxon>
        <taxon>Tetracentron</taxon>
    </lineage>
</organism>
<dbReference type="AlphaFoldDB" id="A0A834ZDJ3"/>
<comment type="caution">
    <text evidence="8">The sequence shown here is derived from an EMBL/GenBank/DDBJ whole genome shotgun (WGS) entry which is preliminary data.</text>
</comment>
<name>A0A834ZDJ3_TETSI</name>
<evidence type="ECO:0000259" key="7">
    <source>
        <dbReference type="SMART" id="SM00380"/>
    </source>
</evidence>
<evidence type="ECO:0000256" key="2">
    <source>
        <dbReference type="ARBA" id="ARBA00023015"/>
    </source>
</evidence>
<comment type="subcellular location">
    <subcellularLocation>
        <location evidence="1">Nucleus</location>
    </subcellularLocation>
</comment>
<feature type="domain" description="AP2/ERF" evidence="7">
    <location>
        <begin position="19"/>
        <end position="73"/>
    </location>
</feature>
<dbReference type="SUPFAM" id="SSF54171">
    <property type="entry name" value="DNA-binding domain"/>
    <property type="match status" value="1"/>
</dbReference>